<protein>
    <submittedName>
        <fullName evidence="1">Uncharacterized protein</fullName>
    </submittedName>
</protein>
<proteinExistence type="predicted"/>
<gene>
    <name evidence="1" type="ORF">Lspi_1114</name>
</gene>
<dbReference type="EMBL" id="LNYX01000013">
    <property type="protein sequence ID" value="KTD64307.1"/>
    <property type="molecule type" value="Genomic_DNA"/>
</dbReference>
<dbReference type="InterPro" id="IPR028208">
    <property type="entry name" value="Effector_pro_NleD-like"/>
</dbReference>
<dbReference type="AlphaFoldDB" id="A0A0W0Z650"/>
<dbReference type="RefSeq" id="WP_058483053.1">
    <property type="nucleotide sequence ID" value="NZ_CAAAII010000005.1"/>
</dbReference>
<dbReference type="OrthoDB" id="5652420at2"/>
<evidence type="ECO:0000313" key="2">
    <source>
        <dbReference type="Proteomes" id="UP000054877"/>
    </source>
</evidence>
<name>A0A0W0Z650_LEGSP</name>
<dbReference type="Proteomes" id="UP000054877">
    <property type="component" value="Unassembled WGS sequence"/>
</dbReference>
<comment type="caution">
    <text evidence="1">The sequence shown here is derived from an EMBL/GenBank/DDBJ whole genome shotgun (WGS) entry which is preliminary data.</text>
</comment>
<sequence>MKEKIEAIARPLSKLDIAVLETSHQEEEEHHDQLAARIDHLSHAAYQEIEALYSRFNPEANKEEQLLFFKRILAIKNRLRELQLVHNDLAKTMYENNQLYLHQEIDISSVNKYISDELKGRETKEIIQQNFHQLLSNISKNNTLSDDEFRYINSLLMQLAARPEGQKLILKLNYLLTSKNAQLVIKNSKDFSCSMTRGGTASVNPDYQSVSRKDKFQEDYQSVFKKATLKGEGSQRVLVGFDSSFNKTISSLNLDVYASKSQGLTDMGPAFILLAHELIHAIHNLDGSARHNFAPFFQTRHYQDDPFMKLLYPTSSLYSFGASAEEYWTIEGGKLCENSIRTENGFGLRTGHLSTEPGSQGIRDLYYIGLAKSNTKSNLDKYSNYLQELENKNDQEIVVQTMDDKTVEKSLKIEKLKMIRYSPDDIITLCKSLKNFHLKRTSNALEKLPQSSRIILDNNADVDDFLMILPPKVLQIILAVDSWCSDTKNPQTIESISGWDIDRHDLDTMLPKLKTLNEIFTKSVVDLGSLGHHLSQFIERLETKGQSHHYNM</sequence>
<reference evidence="1 2" key="1">
    <citation type="submission" date="2015-11" db="EMBL/GenBank/DDBJ databases">
        <title>Genomic analysis of 38 Legionella species identifies large and diverse effector repertoires.</title>
        <authorList>
            <person name="Burstein D."/>
            <person name="Amaro F."/>
            <person name="Zusman T."/>
            <person name="Lifshitz Z."/>
            <person name="Cohen O."/>
            <person name="Gilbert J.A."/>
            <person name="Pupko T."/>
            <person name="Shuman H.A."/>
            <person name="Segal G."/>
        </authorList>
    </citation>
    <scope>NUCLEOTIDE SEQUENCE [LARGE SCALE GENOMIC DNA]</scope>
    <source>
        <strain evidence="1 2">Mt.St.Helens-9</strain>
    </source>
</reference>
<organism evidence="1 2">
    <name type="scientific">Legionella spiritensis</name>
    <dbReference type="NCBI Taxonomy" id="452"/>
    <lineage>
        <taxon>Bacteria</taxon>
        <taxon>Pseudomonadati</taxon>
        <taxon>Pseudomonadota</taxon>
        <taxon>Gammaproteobacteria</taxon>
        <taxon>Legionellales</taxon>
        <taxon>Legionellaceae</taxon>
        <taxon>Legionella</taxon>
    </lineage>
</organism>
<dbReference type="STRING" id="452.Lspi_1114"/>
<evidence type="ECO:0000313" key="1">
    <source>
        <dbReference type="EMBL" id="KTD64307.1"/>
    </source>
</evidence>
<dbReference type="PATRIC" id="fig|452.5.peg.1233"/>
<keyword evidence="2" id="KW-1185">Reference proteome</keyword>
<dbReference type="Pfam" id="PF14891">
    <property type="entry name" value="Peptidase_M91"/>
    <property type="match status" value="1"/>
</dbReference>
<accession>A0A0W0Z650</accession>